<dbReference type="InterPro" id="IPR008875">
    <property type="entry name" value="TraX"/>
</dbReference>
<feature type="transmembrane region" description="Helical" evidence="1">
    <location>
        <begin position="74"/>
        <end position="97"/>
    </location>
</feature>
<feature type="transmembrane region" description="Helical" evidence="1">
    <location>
        <begin position="117"/>
        <end position="145"/>
    </location>
</feature>
<keyword evidence="1" id="KW-0472">Membrane</keyword>
<protein>
    <submittedName>
        <fullName evidence="2">Conjugal transfer protein TraX</fullName>
    </submittedName>
</protein>
<name>A0ABS9WDK6_9ACTN</name>
<feature type="transmembrane region" description="Helical" evidence="1">
    <location>
        <begin position="12"/>
        <end position="34"/>
    </location>
</feature>
<dbReference type="Proteomes" id="UP001430755">
    <property type="component" value="Unassembled WGS sequence"/>
</dbReference>
<feature type="transmembrane region" description="Helical" evidence="1">
    <location>
        <begin position="40"/>
        <end position="62"/>
    </location>
</feature>
<reference evidence="2" key="1">
    <citation type="submission" date="2021-11" db="EMBL/GenBank/DDBJ databases">
        <title>A Novel Adlercreutzia Species, isolated from a Allomyrina dichotoma larva feces.</title>
        <authorList>
            <person name="Suh M.K."/>
        </authorList>
    </citation>
    <scope>NUCLEOTIDE SEQUENCE</scope>
    <source>
        <strain evidence="2">JBNU-10</strain>
    </source>
</reference>
<comment type="caution">
    <text evidence="2">The sequence shown here is derived from an EMBL/GenBank/DDBJ whole genome shotgun (WGS) entry which is preliminary data.</text>
</comment>
<keyword evidence="3" id="KW-1185">Reference proteome</keyword>
<sequence>MENTRAGISSFWLKVAAIVAMTCNHVANAFAGMLPLSAVLALYSLGGVTFPVMAFLLTEGYVHTSNLRRYALRLAAFALVAQVPYSLLWGAVPNVLFTLLLSLGVLWARDRLGTRPAFVAVMLAAVVVTLPFDWGSVGVVMVFLFRTVPGRRGILGGILLAFALLGLPAIADLASAPPGVITSFSGYPPDPLIAGSMAPGLANTILQAGPLATTWGDALYAAVGFTIATVLILAYDGRRGRSLKWFFYAYYPAHLLVIWAIKALVS</sequence>
<evidence type="ECO:0000313" key="3">
    <source>
        <dbReference type="Proteomes" id="UP001430755"/>
    </source>
</evidence>
<gene>
    <name evidence="2" type="ORF">LPT13_00790</name>
</gene>
<keyword evidence="1" id="KW-1133">Transmembrane helix</keyword>
<evidence type="ECO:0000256" key="1">
    <source>
        <dbReference type="SAM" id="Phobius"/>
    </source>
</evidence>
<feature type="transmembrane region" description="Helical" evidence="1">
    <location>
        <begin position="218"/>
        <end position="235"/>
    </location>
</feature>
<feature type="transmembrane region" description="Helical" evidence="1">
    <location>
        <begin position="152"/>
        <end position="171"/>
    </location>
</feature>
<evidence type="ECO:0000313" key="2">
    <source>
        <dbReference type="EMBL" id="MCI2240894.1"/>
    </source>
</evidence>
<dbReference type="Pfam" id="PF05857">
    <property type="entry name" value="TraX"/>
    <property type="match status" value="1"/>
</dbReference>
<keyword evidence="1" id="KW-0812">Transmembrane</keyword>
<accession>A0ABS9WDK6</accession>
<feature type="transmembrane region" description="Helical" evidence="1">
    <location>
        <begin position="247"/>
        <end position="265"/>
    </location>
</feature>
<dbReference type="RefSeq" id="WP_242162555.1">
    <property type="nucleotide sequence ID" value="NZ_JAJMLW010000001.1"/>
</dbReference>
<proteinExistence type="predicted"/>
<organism evidence="2 3">
    <name type="scientific">Adlercreutzia faecimuris</name>
    <dbReference type="NCBI Taxonomy" id="2897341"/>
    <lineage>
        <taxon>Bacteria</taxon>
        <taxon>Bacillati</taxon>
        <taxon>Actinomycetota</taxon>
        <taxon>Coriobacteriia</taxon>
        <taxon>Eggerthellales</taxon>
        <taxon>Eggerthellaceae</taxon>
        <taxon>Adlercreutzia</taxon>
    </lineage>
</organism>
<dbReference type="EMBL" id="JAJMLW010000001">
    <property type="protein sequence ID" value="MCI2240894.1"/>
    <property type="molecule type" value="Genomic_DNA"/>
</dbReference>